<feature type="compositionally biased region" description="Low complexity" evidence="1">
    <location>
        <begin position="64"/>
        <end position="81"/>
    </location>
</feature>
<evidence type="ECO:0000259" key="2">
    <source>
        <dbReference type="Pfam" id="PF03372"/>
    </source>
</evidence>
<keyword evidence="3" id="KW-0378">Hydrolase</keyword>
<dbReference type="RefSeq" id="WP_171433422.1">
    <property type="nucleotide sequence ID" value="NZ_JABFJV010000023.1"/>
</dbReference>
<feature type="region of interest" description="Disordered" evidence="1">
    <location>
        <begin position="27"/>
        <end position="132"/>
    </location>
</feature>
<dbReference type="GO" id="GO:0004519">
    <property type="term" value="F:endonuclease activity"/>
    <property type="evidence" value="ECO:0007669"/>
    <property type="project" value="UniProtKB-KW"/>
</dbReference>
<sequence>MAMKFPPFLRPFVALGFLALACGEGDEPIAPPDSGTSADAGTRTDAGETVDSGQPSVEDDAGTTVDAGSGVDSGSDDAGTAVDAGTSVDAGSTVDAGTSTDAGSATDAGSSTDGGSATDAGTIDGPDSDGGVTQIRLMAANLTSGKNQSYDPGHGIRLMQGVDPDIVMIQEFNYKSNSAADIRAMVDTAFGTGFSYFREGGAQIPNGVISRYPIIESGEWTDTQVSNRDFAWARINIPGPRDLWVVSVHLLTSGPGVRNTEATNLVKFIKANIPESDYLAIGGDFNTDNRSEPCLTTFKQVVDTAGPYPADKNGNGGTNASRSKPYDHVLVDADLRQYQVSTVIGNSTFANGLVLDSRVYTPLADISPVQFSDSDDQYMQHMGVVKTYVTPNF</sequence>
<dbReference type="SUPFAM" id="SSF56219">
    <property type="entry name" value="DNase I-like"/>
    <property type="match status" value="1"/>
</dbReference>
<reference evidence="3 4" key="1">
    <citation type="submission" date="2020-05" db="EMBL/GenBank/DDBJ databases">
        <authorList>
            <person name="Whitworth D."/>
        </authorList>
    </citation>
    <scope>NUCLEOTIDE SEQUENCE [LARGE SCALE GENOMIC DNA]</scope>
    <source>
        <strain evidence="3 4">AB043B</strain>
    </source>
</reference>
<feature type="compositionally biased region" description="Polar residues" evidence="1">
    <location>
        <begin position="95"/>
        <end position="115"/>
    </location>
</feature>
<dbReference type="Proteomes" id="UP000563426">
    <property type="component" value="Unassembled WGS sequence"/>
</dbReference>
<keyword evidence="3" id="KW-0540">Nuclease</keyword>
<dbReference type="PROSITE" id="PS51257">
    <property type="entry name" value="PROKAR_LIPOPROTEIN"/>
    <property type="match status" value="1"/>
</dbReference>
<protein>
    <submittedName>
        <fullName evidence="3">Endonuclease</fullName>
    </submittedName>
</protein>
<keyword evidence="4" id="KW-1185">Reference proteome</keyword>
<accession>A0A7Y4KFV7</accession>
<organism evidence="3 4">
    <name type="scientific">Corallococcus exercitus</name>
    <dbReference type="NCBI Taxonomy" id="2316736"/>
    <lineage>
        <taxon>Bacteria</taxon>
        <taxon>Pseudomonadati</taxon>
        <taxon>Myxococcota</taxon>
        <taxon>Myxococcia</taxon>
        <taxon>Myxococcales</taxon>
        <taxon>Cystobacterineae</taxon>
        <taxon>Myxococcaceae</taxon>
        <taxon>Corallococcus</taxon>
    </lineage>
</organism>
<dbReference type="Pfam" id="PF03372">
    <property type="entry name" value="Exo_endo_phos"/>
    <property type="match status" value="1"/>
</dbReference>
<evidence type="ECO:0000313" key="3">
    <source>
        <dbReference type="EMBL" id="NOK32877.1"/>
    </source>
</evidence>
<feature type="domain" description="Endonuclease/exonuclease/phosphatase" evidence="2">
    <location>
        <begin position="157"/>
        <end position="344"/>
    </location>
</feature>
<comment type="caution">
    <text evidence="3">The sequence shown here is derived from an EMBL/GenBank/DDBJ whole genome shotgun (WGS) entry which is preliminary data.</text>
</comment>
<dbReference type="Gene3D" id="3.60.10.10">
    <property type="entry name" value="Endonuclease/exonuclease/phosphatase"/>
    <property type="match status" value="1"/>
</dbReference>
<dbReference type="InterPro" id="IPR036691">
    <property type="entry name" value="Endo/exonu/phosph_ase_sf"/>
</dbReference>
<gene>
    <name evidence="3" type="ORF">HMI49_06660</name>
</gene>
<dbReference type="InterPro" id="IPR005135">
    <property type="entry name" value="Endo/exonuclease/phosphatase"/>
</dbReference>
<evidence type="ECO:0000313" key="4">
    <source>
        <dbReference type="Proteomes" id="UP000563426"/>
    </source>
</evidence>
<keyword evidence="3" id="KW-0255">Endonuclease</keyword>
<proteinExistence type="predicted"/>
<name>A0A7Y4KFV7_9BACT</name>
<dbReference type="EMBL" id="JABFJV010000023">
    <property type="protein sequence ID" value="NOK32877.1"/>
    <property type="molecule type" value="Genomic_DNA"/>
</dbReference>
<evidence type="ECO:0000256" key="1">
    <source>
        <dbReference type="SAM" id="MobiDB-lite"/>
    </source>
</evidence>
<dbReference type="AlphaFoldDB" id="A0A7Y4KFV7"/>